<feature type="region of interest" description="Disordered" evidence="1">
    <location>
        <begin position="458"/>
        <end position="482"/>
    </location>
</feature>
<organism evidence="2 3">
    <name type="scientific">Vitrella brassicaformis (strain CCMP3155)</name>
    <dbReference type="NCBI Taxonomy" id="1169540"/>
    <lineage>
        <taxon>Eukaryota</taxon>
        <taxon>Sar</taxon>
        <taxon>Alveolata</taxon>
        <taxon>Colpodellida</taxon>
        <taxon>Vitrellaceae</taxon>
        <taxon>Vitrella</taxon>
    </lineage>
</organism>
<proteinExistence type="predicted"/>
<dbReference type="EMBL" id="CDMY01000240">
    <property type="protein sequence ID" value="CEL95856.1"/>
    <property type="molecule type" value="Genomic_DNA"/>
</dbReference>
<dbReference type="InParanoid" id="A0A0G4EH94"/>
<accession>A0A0G4EH94</accession>
<reference evidence="2 3" key="1">
    <citation type="submission" date="2014-11" db="EMBL/GenBank/DDBJ databases">
        <authorList>
            <person name="Zhu J."/>
            <person name="Qi W."/>
            <person name="Song R."/>
        </authorList>
    </citation>
    <scope>NUCLEOTIDE SEQUENCE [LARGE SCALE GENOMIC DNA]</scope>
</reference>
<dbReference type="Proteomes" id="UP000041254">
    <property type="component" value="Unassembled WGS sequence"/>
</dbReference>
<protein>
    <submittedName>
        <fullName evidence="2">Uncharacterized protein</fullName>
    </submittedName>
</protein>
<evidence type="ECO:0000256" key="1">
    <source>
        <dbReference type="SAM" id="MobiDB-lite"/>
    </source>
</evidence>
<name>A0A0G4EH94_VITBC</name>
<gene>
    <name evidence="2" type="ORF">Vbra_1122</name>
</gene>
<feature type="compositionally biased region" description="Basic and acidic residues" evidence="1">
    <location>
        <begin position="459"/>
        <end position="482"/>
    </location>
</feature>
<sequence length="482" mass="53701">MTAMLPLHSATVAVSGDATCWAKAALVTAALLVERIDGSLVRHSLTGLIDIDRTAPLPFSYVLRAAYVLEQGSNEWPGMERFIRLAAIYRLTPANGLPLVLSAQWLAAHLPSRTAFHQLPLAMAIYRLFGHLLTHHTHSLALQEIDNRHYWIGDVETFRVVPLGELPGGHRYADGYKRADPAIRSSTYVFPFFSAFLLNSLLSYWCDGEGVGHRRVLRADIGRGDCRYGRLVRTDGITEDLGIVADWGYDRGNLDWVYVGMEKRFVVVSGFRQGETIAAYLLVEFGSIHLYTTERPAANTPASLTVRFSGSMPLWRRLLRPFGLKSDVIDRGTVVGASLHSFTGSVSNRRHVPAQNPSSPSAPPDPQHTPDDGKSSYRLAGSRLCEAELSCVFANWQPCELTRLRPAIGTSLFLHAAANYTHLVIDSTAERPRQMWERMRLPIAHKRGGRAINLRHVGHRADDPNGQRIHDRQRRVGDHEQA</sequence>
<evidence type="ECO:0000313" key="3">
    <source>
        <dbReference type="Proteomes" id="UP000041254"/>
    </source>
</evidence>
<dbReference type="AlphaFoldDB" id="A0A0G4EH94"/>
<keyword evidence="3" id="KW-1185">Reference proteome</keyword>
<evidence type="ECO:0000313" key="2">
    <source>
        <dbReference type="EMBL" id="CEL95856.1"/>
    </source>
</evidence>
<feature type="region of interest" description="Disordered" evidence="1">
    <location>
        <begin position="346"/>
        <end position="377"/>
    </location>
</feature>
<dbReference type="VEuPathDB" id="CryptoDB:Vbra_1122"/>
<dbReference type="PhylomeDB" id="A0A0G4EH94"/>